<gene>
    <name evidence="2" type="primary">SYNJ1_2</name>
    <name evidence="2" type="ORF">OS493_033264</name>
</gene>
<keyword evidence="3" id="KW-1185">Reference proteome</keyword>
<evidence type="ECO:0000259" key="1">
    <source>
        <dbReference type="PROSITE" id="PS50108"/>
    </source>
</evidence>
<dbReference type="EMBL" id="MU825916">
    <property type="protein sequence ID" value="KAJ7382702.1"/>
    <property type="molecule type" value="Genomic_DNA"/>
</dbReference>
<sequence length="63" mass="6758">MAGPGIGIPFNVQHVAHIGADNVEALLLAAKDDPKLLPSFCFPRASSMKKMAIKSWLKKATPK</sequence>
<protein>
    <submittedName>
        <fullName evidence="2">Synaptojanin-1</fullName>
        <ecNumber evidence="2">3.1.3.36</ecNumber>
    </submittedName>
</protein>
<dbReference type="EC" id="3.1.3.36" evidence="2"/>
<dbReference type="AlphaFoldDB" id="A0A9W9ZJ72"/>
<dbReference type="GO" id="GO:0004439">
    <property type="term" value="F:phosphatidylinositol-4,5-bisphosphate 5-phosphatase activity"/>
    <property type="evidence" value="ECO:0007669"/>
    <property type="project" value="UniProtKB-EC"/>
</dbReference>
<feature type="domain" description="CRIB" evidence="1">
    <location>
        <begin position="6"/>
        <end position="19"/>
    </location>
</feature>
<dbReference type="Proteomes" id="UP001163046">
    <property type="component" value="Unassembled WGS sequence"/>
</dbReference>
<dbReference type="PROSITE" id="PS50108">
    <property type="entry name" value="CRIB"/>
    <property type="match status" value="1"/>
</dbReference>
<comment type="caution">
    <text evidence="2">The sequence shown here is derived from an EMBL/GenBank/DDBJ whole genome shotgun (WGS) entry which is preliminary data.</text>
</comment>
<organism evidence="2 3">
    <name type="scientific">Desmophyllum pertusum</name>
    <dbReference type="NCBI Taxonomy" id="174260"/>
    <lineage>
        <taxon>Eukaryota</taxon>
        <taxon>Metazoa</taxon>
        <taxon>Cnidaria</taxon>
        <taxon>Anthozoa</taxon>
        <taxon>Hexacorallia</taxon>
        <taxon>Scleractinia</taxon>
        <taxon>Caryophylliina</taxon>
        <taxon>Caryophylliidae</taxon>
        <taxon>Desmophyllum</taxon>
    </lineage>
</organism>
<reference evidence="2" key="1">
    <citation type="submission" date="2023-01" db="EMBL/GenBank/DDBJ databases">
        <title>Genome assembly of the deep-sea coral Lophelia pertusa.</title>
        <authorList>
            <person name="Herrera S."/>
            <person name="Cordes E."/>
        </authorList>
    </citation>
    <scope>NUCLEOTIDE SEQUENCE</scope>
    <source>
        <strain evidence="2">USNM1676648</strain>
        <tissue evidence="2">Polyp</tissue>
    </source>
</reference>
<dbReference type="InterPro" id="IPR000095">
    <property type="entry name" value="CRIB_dom"/>
</dbReference>
<name>A0A9W9ZJ72_9CNID</name>
<evidence type="ECO:0000313" key="2">
    <source>
        <dbReference type="EMBL" id="KAJ7382702.1"/>
    </source>
</evidence>
<keyword evidence="2" id="KW-0378">Hydrolase</keyword>
<evidence type="ECO:0000313" key="3">
    <source>
        <dbReference type="Proteomes" id="UP001163046"/>
    </source>
</evidence>
<proteinExistence type="predicted"/>
<accession>A0A9W9ZJ72</accession>